<dbReference type="Gene3D" id="1.10.135.10">
    <property type="entry name" value="ATP:guanido phosphotransferase, N-terminal domain"/>
    <property type="match status" value="1"/>
</dbReference>
<keyword evidence="4 7" id="KW-0418">Kinase</keyword>
<evidence type="ECO:0008006" key="12">
    <source>
        <dbReference type="Google" id="ProtNLM"/>
    </source>
</evidence>
<organism evidence="11">
    <name type="scientific">Eutreptiella gymnastica</name>
    <dbReference type="NCBI Taxonomy" id="73025"/>
    <lineage>
        <taxon>Eukaryota</taxon>
        <taxon>Discoba</taxon>
        <taxon>Euglenozoa</taxon>
        <taxon>Euglenida</taxon>
        <taxon>Spirocuta</taxon>
        <taxon>Euglenophyceae</taxon>
        <taxon>Eutreptiales</taxon>
        <taxon>Eutreptiaceae</taxon>
        <taxon>Eutreptiella</taxon>
    </lineage>
</organism>
<dbReference type="InterPro" id="IPR022413">
    <property type="entry name" value="ATP-guanido_PTrfase_N"/>
</dbReference>
<dbReference type="GO" id="GO:0005615">
    <property type="term" value="C:extracellular space"/>
    <property type="evidence" value="ECO:0007669"/>
    <property type="project" value="TreeGrafter"/>
</dbReference>
<evidence type="ECO:0000313" key="11">
    <source>
        <dbReference type="EMBL" id="CAD8990236.1"/>
    </source>
</evidence>
<dbReference type="AlphaFoldDB" id="A0A7S1N1I5"/>
<keyword evidence="3 7" id="KW-0547">Nucleotide-binding</keyword>
<dbReference type="PROSITE" id="PS51510">
    <property type="entry name" value="PHOSPHAGEN_KINASE_C"/>
    <property type="match status" value="1"/>
</dbReference>
<dbReference type="CDD" id="cd07931">
    <property type="entry name" value="eukaryotic_phosphagen_kinases"/>
    <property type="match status" value="1"/>
</dbReference>
<sequence>MADPYFDLIMNEDLANNEYPKDLEAVQASDGHKCLMAQVMTKELWEKLKDHKTASAGWTLARAINTGTCYPSSFVGCHAGDLESYTDYKELFYPVIEMYHKGYKTDGSMKHVTDMDVEKITTGLGDTTQAKIISTRIRTARNLKMFPLNPGGTKETRLEIADLMEKVFATLEGDLAGKFYRHTSMTPGETQNLVDWHFLFRGKDKMQAASGYHADWPHGRGIFVSADEKFLLWINEGDHIRIISMEQGGDVKSVFSRLSRGVAAIEAGLKAVTGRDDVYMHDEILGKIACCPSNLGTCMRGSVHILVPKLIAKIGFDEIDKIARGMNCQARGSSGEHSEVIDRIDISNWRRLGFPEYLLVQDMIKCANTLAEMEDECC</sequence>
<dbReference type="PROSITE" id="PS51509">
    <property type="entry name" value="PHOSPHAGEN_KINASE_N"/>
    <property type="match status" value="1"/>
</dbReference>
<feature type="binding site" evidence="7">
    <location>
        <position position="197"/>
    </location>
    <ligand>
        <name>ATP</name>
        <dbReference type="ChEBI" id="CHEBI:30616"/>
    </ligand>
</feature>
<dbReference type="InterPro" id="IPR022415">
    <property type="entry name" value="ATP-guanido_PTrfase_AS"/>
</dbReference>
<dbReference type="FunFam" id="3.30.590.10:FF:000006">
    <property type="entry name" value="Arginine kinase 1"/>
    <property type="match status" value="1"/>
</dbReference>
<evidence type="ECO:0000256" key="4">
    <source>
        <dbReference type="ARBA" id="ARBA00022777"/>
    </source>
</evidence>
<evidence type="ECO:0000256" key="1">
    <source>
        <dbReference type="ARBA" id="ARBA00006798"/>
    </source>
</evidence>
<dbReference type="EMBL" id="HBGA01003851">
    <property type="protein sequence ID" value="CAD8990236.1"/>
    <property type="molecule type" value="Transcribed_RNA"/>
</dbReference>
<dbReference type="GO" id="GO:0004111">
    <property type="term" value="F:creatine kinase activity"/>
    <property type="evidence" value="ECO:0007669"/>
    <property type="project" value="InterPro"/>
</dbReference>
<feature type="binding site" evidence="7">
    <location>
        <begin position="300"/>
        <end position="304"/>
    </location>
    <ligand>
        <name>ATP</name>
        <dbReference type="ChEBI" id="CHEBI:30616"/>
    </ligand>
</feature>
<dbReference type="PANTHER" id="PTHR11547">
    <property type="entry name" value="ARGININE OR CREATINE KINASE"/>
    <property type="match status" value="1"/>
</dbReference>
<feature type="binding site" evidence="7">
    <location>
        <position position="241"/>
    </location>
    <ligand>
        <name>ATP</name>
        <dbReference type="ChEBI" id="CHEBI:30616"/>
    </ligand>
</feature>
<feature type="domain" description="Phosphagen kinase N-terminal" evidence="9">
    <location>
        <begin position="16"/>
        <end position="101"/>
    </location>
</feature>
<evidence type="ECO:0000256" key="5">
    <source>
        <dbReference type="ARBA" id="ARBA00022840"/>
    </source>
</evidence>
<comment type="similarity">
    <text evidence="1 6 8">Belongs to the ATP:guanido phosphotransferase family.</text>
</comment>
<dbReference type="Gene3D" id="3.30.590.10">
    <property type="entry name" value="Glutamine synthetase/guanido kinase, catalytic domain"/>
    <property type="match status" value="1"/>
</dbReference>
<evidence type="ECO:0000256" key="8">
    <source>
        <dbReference type="RuleBase" id="RU000505"/>
    </source>
</evidence>
<evidence type="ECO:0000256" key="2">
    <source>
        <dbReference type="ARBA" id="ARBA00022679"/>
    </source>
</evidence>
<dbReference type="Pfam" id="PF00217">
    <property type="entry name" value="ATP-gua_Ptrans"/>
    <property type="match status" value="1"/>
</dbReference>
<dbReference type="Pfam" id="PF02807">
    <property type="entry name" value="ATP-gua_PtransN"/>
    <property type="match status" value="1"/>
</dbReference>
<accession>A0A7S1N1I5</accession>
<reference evidence="11" key="1">
    <citation type="submission" date="2021-01" db="EMBL/GenBank/DDBJ databases">
        <authorList>
            <person name="Corre E."/>
            <person name="Pelletier E."/>
            <person name="Niang G."/>
            <person name="Scheremetjew M."/>
            <person name="Finn R."/>
            <person name="Kale V."/>
            <person name="Holt S."/>
            <person name="Cochrane G."/>
            <person name="Meng A."/>
            <person name="Brown T."/>
            <person name="Cohen L."/>
        </authorList>
    </citation>
    <scope>NUCLEOTIDE SEQUENCE</scope>
    <source>
        <strain evidence="11">NIES-381</strain>
    </source>
</reference>
<gene>
    <name evidence="11" type="ORF">EGYM00392_LOCUS1278</name>
</gene>
<dbReference type="InterPro" id="IPR022414">
    <property type="entry name" value="ATP-guanido_PTrfase_cat"/>
</dbReference>
<dbReference type="InterPro" id="IPR014746">
    <property type="entry name" value="Gln_synth/guanido_kin_cat_dom"/>
</dbReference>
<evidence type="ECO:0000256" key="6">
    <source>
        <dbReference type="PROSITE-ProRule" id="PRU00842"/>
    </source>
</evidence>
<dbReference type="SUPFAM" id="SSF55931">
    <property type="entry name" value="Glutamine synthetase/guanido kinase"/>
    <property type="match status" value="1"/>
</dbReference>
<evidence type="ECO:0000256" key="3">
    <source>
        <dbReference type="ARBA" id="ARBA00022741"/>
    </source>
</evidence>
<dbReference type="SUPFAM" id="SSF48034">
    <property type="entry name" value="Guanido kinase N-terminal domain"/>
    <property type="match status" value="1"/>
</dbReference>
<dbReference type="GO" id="GO:0046314">
    <property type="term" value="P:phosphocreatine biosynthetic process"/>
    <property type="evidence" value="ECO:0007669"/>
    <property type="project" value="InterPro"/>
</dbReference>
<feature type="binding site" evidence="7">
    <location>
        <begin position="134"/>
        <end position="138"/>
    </location>
    <ligand>
        <name>ATP</name>
        <dbReference type="ChEBI" id="CHEBI:30616"/>
    </ligand>
</feature>
<keyword evidence="5 7" id="KW-0067">ATP-binding</keyword>
<evidence type="ECO:0000259" key="10">
    <source>
        <dbReference type="PROSITE" id="PS51510"/>
    </source>
</evidence>
<proteinExistence type="inferred from homology"/>
<dbReference type="GO" id="GO:0005524">
    <property type="term" value="F:ATP binding"/>
    <property type="evidence" value="ECO:0007669"/>
    <property type="project" value="UniProtKB-UniRule"/>
</dbReference>
<feature type="domain" description="Phosphagen kinase C-terminal" evidence="10">
    <location>
        <begin position="131"/>
        <end position="377"/>
    </location>
</feature>
<evidence type="ECO:0000256" key="7">
    <source>
        <dbReference type="PROSITE-ProRule" id="PRU00843"/>
    </source>
</evidence>
<dbReference type="PANTHER" id="PTHR11547:SF38">
    <property type="entry name" value="ARGININE KINASE 1-RELATED"/>
    <property type="match status" value="1"/>
</dbReference>
<evidence type="ECO:0000259" key="9">
    <source>
        <dbReference type="PROSITE" id="PS51509"/>
    </source>
</evidence>
<dbReference type="InterPro" id="IPR036802">
    <property type="entry name" value="ATP-guanido_PTrfase_N_sf"/>
</dbReference>
<keyword evidence="2 7" id="KW-0808">Transferase</keyword>
<protein>
    <recommendedName>
        <fullName evidence="12">Arginine kinase</fullName>
    </recommendedName>
</protein>
<dbReference type="InterPro" id="IPR000749">
    <property type="entry name" value="ATP-guanido_PTrfase"/>
</dbReference>
<dbReference type="PROSITE" id="PS00112">
    <property type="entry name" value="PHOSPHAGEN_KINASE"/>
    <property type="match status" value="1"/>
</dbReference>
<name>A0A7S1N1I5_9EUGL</name>
<feature type="binding site" evidence="7">
    <location>
        <begin position="331"/>
        <end position="336"/>
    </location>
    <ligand>
        <name>ATP</name>
        <dbReference type="ChEBI" id="CHEBI:30616"/>
    </ligand>
</feature>